<proteinExistence type="predicted"/>
<dbReference type="Proteomes" id="UP001221757">
    <property type="component" value="Unassembled WGS sequence"/>
</dbReference>
<gene>
    <name evidence="3" type="ORF">B0H17DRAFT_1213663</name>
</gene>
<keyword evidence="4" id="KW-1185">Reference proteome</keyword>
<name>A0AAD7CS43_MYCRO</name>
<keyword evidence="1" id="KW-0175">Coiled coil</keyword>
<organism evidence="3 4">
    <name type="scientific">Mycena rosella</name>
    <name type="common">Pink bonnet</name>
    <name type="synonym">Agaricus rosellus</name>
    <dbReference type="NCBI Taxonomy" id="1033263"/>
    <lineage>
        <taxon>Eukaryota</taxon>
        <taxon>Fungi</taxon>
        <taxon>Dikarya</taxon>
        <taxon>Basidiomycota</taxon>
        <taxon>Agaricomycotina</taxon>
        <taxon>Agaricomycetes</taxon>
        <taxon>Agaricomycetidae</taxon>
        <taxon>Agaricales</taxon>
        <taxon>Marasmiineae</taxon>
        <taxon>Mycenaceae</taxon>
        <taxon>Mycena</taxon>
    </lineage>
</organism>
<protein>
    <submittedName>
        <fullName evidence="3">Uncharacterized protein</fullName>
    </submittedName>
</protein>
<accession>A0AAD7CS43</accession>
<sequence>MSATRRTRSGTVLSPFSALTAAATFDFAAALVKSVAREPMGPDGDDHEDSDDDEEPEHDPSPPEPFHPPSDIDDFVPLLPPPLQPWEESPVERSPSPPPCPSKRTHTTIDDMHDDEEPEHDPSPPEPLHPSSDIDDFEKRRKKVAEEGHVPRLSALRQHATAPLADPLRVDLDAAAFPLLTARGALERHRFTPTRRCPGPHLRGPRRPAARRSWLGRCHAANFPASMAKHRRGLFAVLNVGLSYGKGQTVPSRLFDSNYAGISDRLLGNLAIQRMGSYADTAFAAWAPRLYKYYHEHDTALRKHLPHLPRNFAGSVFSCAAFNFGPSIWTFCHHDVLNGGHLVLWDLKMVIEFPHGALILLPSATIAHSNVPVKDNEERISFTQFTAGGLICYVDNGFRMERELADGDPAEFERLAALKELRNHAALADTDNLTKEKRRQKAWDSAAKYRQSNREEIRAADTMRKARVQMHHDAREAELAAIRQPFVTVLAAREAVVAAEAEKRAKEEKAKAMSRAELRLIESELEALEAEYAVLPPHDLAHAAPTDADRADTMIQSGAWGQLDAMYKADCARFGEEEACQRWPMGRLESFK</sequence>
<feature type="region of interest" description="Disordered" evidence="2">
    <location>
        <begin position="36"/>
        <end position="134"/>
    </location>
</feature>
<dbReference type="Gene3D" id="3.60.130.30">
    <property type="match status" value="1"/>
</dbReference>
<comment type="caution">
    <text evidence="3">The sequence shown here is derived from an EMBL/GenBank/DDBJ whole genome shotgun (WGS) entry which is preliminary data.</text>
</comment>
<evidence type="ECO:0000313" key="4">
    <source>
        <dbReference type="Proteomes" id="UP001221757"/>
    </source>
</evidence>
<evidence type="ECO:0000256" key="2">
    <source>
        <dbReference type="SAM" id="MobiDB-lite"/>
    </source>
</evidence>
<reference evidence="3" key="1">
    <citation type="submission" date="2023-03" db="EMBL/GenBank/DDBJ databases">
        <title>Massive genome expansion in bonnet fungi (Mycena s.s.) driven by repeated elements and novel gene families across ecological guilds.</title>
        <authorList>
            <consortium name="Lawrence Berkeley National Laboratory"/>
            <person name="Harder C.B."/>
            <person name="Miyauchi S."/>
            <person name="Viragh M."/>
            <person name="Kuo A."/>
            <person name="Thoen E."/>
            <person name="Andreopoulos B."/>
            <person name="Lu D."/>
            <person name="Skrede I."/>
            <person name="Drula E."/>
            <person name="Henrissat B."/>
            <person name="Morin E."/>
            <person name="Kohler A."/>
            <person name="Barry K."/>
            <person name="LaButti K."/>
            <person name="Morin E."/>
            <person name="Salamov A."/>
            <person name="Lipzen A."/>
            <person name="Mereny Z."/>
            <person name="Hegedus B."/>
            <person name="Baldrian P."/>
            <person name="Stursova M."/>
            <person name="Weitz H."/>
            <person name="Taylor A."/>
            <person name="Grigoriev I.V."/>
            <person name="Nagy L.G."/>
            <person name="Martin F."/>
            <person name="Kauserud H."/>
        </authorList>
    </citation>
    <scope>NUCLEOTIDE SEQUENCE</scope>
    <source>
        <strain evidence="3">CBHHK067</strain>
    </source>
</reference>
<feature type="compositionally biased region" description="Low complexity" evidence="2">
    <location>
        <begin position="85"/>
        <end position="94"/>
    </location>
</feature>
<evidence type="ECO:0000313" key="3">
    <source>
        <dbReference type="EMBL" id="KAJ7657028.1"/>
    </source>
</evidence>
<feature type="coiled-coil region" evidence="1">
    <location>
        <begin position="489"/>
        <end position="531"/>
    </location>
</feature>
<feature type="compositionally biased region" description="Acidic residues" evidence="2">
    <location>
        <begin position="43"/>
        <end position="57"/>
    </location>
</feature>
<evidence type="ECO:0000256" key="1">
    <source>
        <dbReference type="SAM" id="Coils"/>
    </source>
</evidence>
<dbReference type="AlphaFoldDB" id="A0AAD7CS43"/>
<dbReference type="EMBL" id="JARKIE010000295">
    <property type="protein sequence ID" value="KAJ7657028.1"/>
    <property type="molecule type" value="Genomic_DNA"/>
</dbReference>